<keyword evidence="3" id="KW-1185">Reference proteome</keyword>
<dbReference type="EMBL" id="FUEG01000002">
    <property type="protein sequence ID" value="SJK99646.1"/>
    <property type="molecule type" value="Genomic_DNA"/>
</dbReference>
<accession>A0A284QT46</accession>
<dbReference type="OMA" id="EMVMEAT"/>
<evidence type="ECO:0000313" key="2">
    <source>
        <dbReference type="EMBL" id="SJK99646.1"/>
    </source>
</evidence>
<feature type="compositionally biased region" description="Acidic residues" evidence="1">
    <location>
        <begin position="47"/>
        <end position="60"/>
    </location>
</feature>
<reference evidence="3" key="1">
    <citation type="journal article" date="2017" name="Nat. Ecol. Evol.">
        <title>Genome expansion and lineage-specific genetic innovations in the forest pathogenic fungi Armillaria.</title>
        <authorList>
            <person name="Sipos G."/>
            <person name="Prasanna A.N."/>
            <person name="Walter M.C."/>
            <person name="O'Connor E."/>
            <person name="Balint B."/>
            <person name="Krizsan K."/>
            <person name="Kiss B."/>
            <person name="Hess J."/>
            <person name="Varga T."/>
            <person name="Slot J."/>
            <person name="Riley R."/>
            <person name="Boka B."/>
            <person name="Rigling D."/>
            <person name="Barry K."/>
            <person name="Lee J."/>
            <person name="Mihaltcheva S."/>
            <person name="LaButti K."/>
            <person name="Lipzen A."/>
            <person name="Waldron R."/>
            <person name="Moloney N.M."/>
            <person name="Sperisen C."/>
            <person name="Kredics L."/>
            <person name="Vagvoelgyi C."/>
            <person name="Patrignani A."/>
            <person name="Fitzpatrick D."/>
            <person name="Nagy I."/>
            <person name="Doyle S."/>
            <person name="Anderson J.B."/>
            <person name="Grigoriev I.V."/>
            <person name="Gueldener U."/>
            <person name="Muensterkoetter M."/>
            <person name="Nagy L.G."/>
        </authorList>
    </citation>
    <scope>NUCLEOTIDE SEQUENCE [LARGE SCALE GENOMIC DNA]</scope>
    <source>
        <strain evidence="3">C18/9</strain>
    </source>
</reference>
<dbReference type="STRING" id="47428.A0A284QT46"/>
<sequence>MGHDLHNGRWQAPFSEASTCPTGGKSTRVATHGQLYSDEELSKINDDMPDPEPEVPDESSLEPSEYQKQLAVVKVEGEALLFKLKQIRHWLQYQYSKMHNLSMKETGKDNPYRIMLHRLAGLSVSKPRKAQAFSLWAKVNSVTVQTAWNEELKKKAVPLSERAAKLNTFKSKLFKLKLKETQNEWLVTAEEEHEEALKEYNEKMESSVSKDPGEMQRCLENLSSMMQPFIEMVMEATGCPVTCIVGGPQPADRGCLDVSS</sequence>
<evidence type="ECO:0000313" key="3">
    <source>
        <dbReference type="Proteomes" id="UP000219338"/>
    </source>
</evidence>
<feature type="compositionally biased region" description="Polar residues" evidence="1">
    <location>
        <begin position="16"/>
        <end position="29"/>
    </location>
</feature>
<dbReference type="OrthoDB" id="3033067at2759"/>
<name>A0A284QT46_ARMOS</name>
<organism evidence="2 3">
    <name type="scientific">Armillaria ostoyae</name>
    <name type="common">Armillaria root rot fungus</name>
    <dbReference type="NCBI Taxonomy" id="47428"/>
    <lineage>
        <taxon>Eukaryota</taxon>
        <taxon>Fungi</taxon>
        <taxon>Dikarya</taxon>
        <taxon>Basidiomycota</taxon>
        <taxon>Agaricomycotina</taxon>
        <taxon>Agaricomycetes</taxon>
        <taxon>Agaricomycetidae</taxon>
        <taxon>Agaricales</taxon>
        <taxon>Marasmiineae</taxon>
        <taxon>Physalacriaceae</taxon>
        <taxon>Armillaria</taxon>
    </lineage>
</organism>
<evidence type="ECO:0000256" key="1">
    <source>
        <dbReference type="SAM" id="MobiDB-lite"/>
    </source>
</evidence>
<protein>
    <submittedName>
        <fullName evidence="2">Uncharacterized protein</fullName>
    </submittedName>
</protein>
<feature type="region of interest" description="Disordered" evidence="1">
    <location>
        <begin position="1"/>
        <end position="63"/>
    </location>
</feature>
<dbReference type="AlphaFoldDB" id="A0A284QT46"/>
<dbReference type="Proteomes" id="UP000219338">
    <property type="component" value="Unassembled WGS sequence"/>
</dbReference>
<gene>
    <name evidence="2" type="ORF">ARMOST_02954</name>
</gene>
<proteinExistence type="predicted"/>